<evidence type="ECO:0000259" key="2">
    <source>
        <dbReference type="Pfam" id="PF07853"/>
    </source>
</evidence>
<dbReference type="Pfam" id="PF07853">
    <property type="entry name" value="DUF1648"/>
    <property type="match status" value="1"/>
</dbReference>
<feature type="transmembrane region" description="Helical" evidence="1">
    <location>
        <begin position="119"/>
        <end position="137"/>
    </location>
</feature>
<evidence type="ECO:0000256" key="1">
    <source>
        <dbReference type="SAM" id="Phobius"/>
    </source>
</evidence>
<feature type="transmembrane region" description="Helical" evidence="1">
    <location>
        <begin position="52"/>
        <end position="68"/>
    </location>
</feature>
<keyword evidence="4" id="KW-1185">Reference proteome</keyword>
<reference evidence="3 4" key="1">
    <citation type="submission" date="2020-05" db="EMBL/GenBank/DDBJ databases">
        <title>Genome sequencing of Spirosoma sp. TS118.</title>
        <authorList>
            <person name="Lee J.-H."/>
            <person name="Jeong S."/>
            <person name="Zhao L."/>
            <person name="Jung J.-H."/>
            <person name="Kim M.-K."/>
            <person name="Lim S."/>
        </authorList>
    </citation>
    <scope>NUCLEOTIDE SEQUENCE [LARGE SCALE GENOMIC DNA]</scope>
    <source>
        <strain evidence="3 4">TS118</strain>
    </source>
</reference>
<accession>A0A6M5Y4E1</accession>
<evidence type="ECO:0000313" key="4">
    <source>
        <dbReference type="Proteomes" id="UP000502756"/>
    </source>
</evidence>
<dbReference type="PANTHER" id="PTHR37810:SF5">
    <property type="entry name" value="IMMUNITY PROTEIN SDPI"/>
    <property type="match status" value="1"/>
</dbReference>
<proteinExistence type="predicted"/>
<dbReference type="PANTHER" id="PTHR37810">
    <property type="entry name" value="IMMUNITY PROTEIN SDPI"/>
    <property type="match status" value="1"/>
</dbReference>
<dbReference type="InterPro" id="IPR012867">
    <property type="entry name" value="DUF1648"/>
</dbReference>
<dbReference type="RefSeq" id="WP_171739235.1">
    <property type="nucleotide sequence ID" value="NZ_CP053435.1"/>
</dbReference>
<keyword evidence="1" id="KW-0812">Transmembrane</keyword>
<dbReference type="Pfam" id="PF13630">
    <property type="entry name" value="SdpI"/>
    <property type="match status" value="1"/>
</dbReference>
<name>A0A6M5Y4E1_9BACT</name>
<feature type="transmembrane region" description="Helical" evidence="1">
    <location>
        <begin position="88"/>
        <end position="107"/>
    </location>
</feature>
<feature type="transmembrane region" description="Helical" evidence="1">
    <location>
        <begin position="164"/>
        <end position="183"/>
    </location>
</feature>
<dbReference type="GO" id="GO:0009636">
    <property type="term" value="P:response to toxic substance"/>
    <property type="evidence" value="ECO:0007669"/>
    <property type="project" value="TreeGrafter"/>
</dbReference>
<organism evidence="3 4">
    <name type="scientific">Spirosoma taeanense</name>
    <dbReference type="NCBI Taxonomy" id="2735870"/>
    <lineage>
        <taxon>Bacteria</taxon>
        <taxon>Pseudomonadati</taxon>
        <taxon>Bacteroidota</taxon>
        <taxon>Cytophagia</taxon>
        <taxon>Cytophagales</taxon>
        <taxon>Cytophagaceae</taxon>
        <taxon>Spirosoma</taxon>
    </lineage>
</organism>
<keyword evidence="1" id="KW-1133">Transmembrane helix</keyword>
<dbReference type="PIRSF" id="PIRSF038959">
    <property type="entry name" value="SdpI"/>
    <property type="match status" value="1"/>
</dbReference>
<feature type="transmembrane region" description="Helical" evidence="1">
    <location>
        <begin position="189"/>
        <end position="211"/>
    </location>
</feature>
<feature type="domain" description="DUF1648" evidence="2">
    <location>
        <begin position="17"/>
        <end position="57"/>
    </location>
</feature>
<gene>
    <name evidence="3" type="ORF">HNV11_08365</name>
</gene>
<keyword evidence="1" id="KW-0472">Membrane</keyword>
<sequence>MKRNSFSLELLIVAPWLLVFAYMALSWNQLPARIVTHYDMQGNPDGWQRKETAALLAVGLGVLLYVLMRFLPRFDPKGRIQSSNYHKLRFVISFFLAAVFGGMWYVAGHPIDNQLVQTLLMALVGLMIAGIGNYLTTVKPNWFVGIRTPWTLESETVWRRTHQLGGRLMVAGGLLSTVLAFVIPMVYKIGVVVGIIVAVSIIPLVYSYVYFRQEKSRQFN</sequence>
<evidence type="ECO:0000313" key="3">
    <source>
        <dbReference type="EMBL" id="QJW89397.1"/>
    </source>
</evidence>
<dbReference type="EMBL" id="CP053435">
    <property type="protein sequence ID" value="QJW89397.1"/>
    <property type="molecule type" value="Genomic_DNA"/>
</dbReference>
<dbReference type="KEGG" id="stae:HNV11_08365"/>
<dbReference type="InterPro" id="IPR025962">
    <property type="entry name" value="SdpI/YhfL"/>
</dbReference>
<dbReference type="Proteomes" id="UP000502756">
    <property type="component" value="Chromosome"/>
</dbReference>
<dbReference type="AlphaFoldDB" id="A0A6M5Y4E1"/>
<dbReference type="InterPro" id="IPR026272">
    <property type="entry name" value="SdpI"/>
</dbReference>
<protein>
    <submittedName>
        <fullName evidence="3">DUF1648 domain-containing protein</fullName>
    </submittedName>
</protein>